<reference evidence="7 8" key="1">
    <citation type="journal article" date="2024" name="IMA Fungus">
        <title>IMA Genome - F19 : A genome assembly and annotation guide to empower mycologists, including annotated draft genome sequences of Ceratocystis pirilliformis, Diaporthe australafricana, Fusarium ophioides, Paecilomyces lecythidis, and Sporothrix stenoceras.</title>
        <authorList>
            <person name="Aylward J."/>
            <person name="Wilson A.M."/>
            <person name="Visagie C.M."/>
            <person name="Spraker J."/>
            <person name="Barnes I."/>
            <person name="Buitendag C."/>
            <person name="Ceriani C."/>
            <person name="Del Mar Angel L."/>
            <person name="du Plessis D."/>
            <person name="Fuchs T."/>
            <person name="Gasser K."/>
            <person name="Kramer D."/>
            <person name="Li W."/>
            <person name="Munsamy K."/>
            <person name="Piso A."/>
            <person name="Price J.L."/>
            <person name="Sonnekus B."/>
            <person name="Thomas C."/>
            <person name="van der Nest A."/>
            <person name="van Dijk A."/>
            <person name="van Heerden A."/>
            <person name="van Vuuren N."/>
            <person name="Yilmaz N."/>
            <person name="Duong T.A."/>
            <person name="van der Merwe N.A."/>
            <person name="Wingfield M.J."/>
            <person name="Wingfield B.D."/>
        </authorList>
    </citation>
    <scope>NUCLEOTIDE SEQUENCE [LARGE SCALE GENOMIC DNA]</scope>
    <source>
        <strain evidence="7 8">CMW 18300</strain>
    </source>
</reference>
<dbReference type="PRINTS" id="PR00463">
    <property type="entry name" value="EP450I"/>
</dbReference>
<comment type="cofactor">
    <cofactor evidence="1">
        <name>heme</name>
        <dbReference type="ChEBI" id="CHEBI:30413"/>
    </cofactor>
</comment>
<comment type="caution">
    <text evidence="7">The sequence shown here is derived from an EMBL/GenBank/DDBJ whole genome shotgun (WGS) entry which is preliminary data.</text>
</comment>
<dbReference type="Pfam" id="PF00067">
    <property type="entry name" value="p450"/>
    <property type="match status" value="1"/>
</dbReference>
<name>A0ABR3XC43_9PEZI</name>
<dbReference type="PRINTS" id="PR00385">
    <property type="entry name" value="P450"/>
</dbReference>
<evidence type="ECO:0000256" key="1">
    <source>
        <dbReference type="ARBA" id="ARBA00001971"/>
    </source>
</evidence>
<gene>
    <name evidence="7" type="ORF">Daus18300_003894</name>
</gene>
<keyword evidence="3 6" id="KW-0349">Heme</keyword>
<evidence type="ECO:0008006" key="9">
    <source>
        <dbReference type="Google" id="ProtNLM"/>
    </source>
</evidence>
<dbReference type="Proteomes" id="UP001583177">
    <property type="component" value="Unassembled WGS sequence"/>
</dbReference>
<evidence type="ECO:0000256" key="5">
    <source>
        <dbReference type="ARBA" id="ARBA00023004"/>
    </source>
</evidence>
<sequence length="374" mass="41645">MMTPIFGLGRNRRLVPQIWKTATVLCRKIEDVIGQAGGPTIIDVHSLTMATTLDIVGVTTLGVDFGSIQHPERSILQAYKMVFPTPENPRTVDTIVGNIFGTILPPRLIFKLPSKTIREYHRGMATLRGFCLQHIRRKKQDIKAGNVEDVEMREKDILSAIIATGLTEEEELLSHVLTTMAAGHDTTAVTLDWALFRLAKHPDIQDRLRAEVEQVMADYDEVPSLETLNSMKYLRAFLMEVLRFYPAVPLMARVAAENTTVGGIRIPRGQGVLVSPFAINRSRELWGEAADEFDVGRWEASHTGGATSPQAFMTFSVGPRICIGKDLAVIALKGLLVALLQRFRFEEVVPGWHPPFLKDTTLKARGLKIRISVL</sequence>
<dbReference type="InterPro" id="IPR001128">
    <property type="entry name" value="Cyt_P450"/>
</dbReference>
<dbReference type="SUPFAM" id="SSF48264">
    <property type="entry name" value="Cytochrome P450"/>
    <property type="match status" value="1"/>
</dbReference>
<comment type="similarity">
    <text evidence="2 6">Belongs to the cytochrome P450 family.</text>
</comment>
<keyword evidence="8" id="KW-1185">Reference proteome</keyword>
<dbReference type="PROSITE" id="PS00086">
    <property type="entry name" value="CYTOCHROME_P450"/>
    <property type="match status" value="1"/>
</dbReference>
<evidence type="ECO:0000256" key="6">
    <source>
        <dbReference type="RuleBase" id="RU000461"/>
    </source>
</evidence>
<evidence type="ECO:0000313" key="8">
    <source>
        <dbReference type="Proteomes" id="UP001583177"/>
    </source>
</evidence>
<dbReference type="Gene3D" id="1.10.630.10">
    <property type="entry name" value="Cytochrome P450"/>
    <property type="match status" value="1"/>
</dbReference>
<evidence type="ECO:0000256" key="2">
    <source>
        <dbReference type="ARBA" id="ARBA00010617"/>
    </source>
</evidence>
<dbReference type="EMBL" id="JAWRVE010000025">
    <property type="protein sequence ID" value="KAL1873531.1"/>
    <property type="molecule type" value="Genomic_DNA"/>
</dbReference>
<dbReference type="InterPro" id="IPR050121">
    <property type="entry name" value="Cytochrome_P450_monoxygenase"/>
</dbReference>
<dbReference type="InterPro" id="IPR002401">
    <property type="entry name" value="Cyt_P450_E_grp-I"/>
</dbReference>
<keyword evidence="6" id="KW-0560">Oxidoreductase</keyword>
<evidence type="ECO:0000256" key="4">
    <source>
        <dbReference type="ARBA" id="ARBA00022723"/>
    </source>
</evidence>
<protein>
    <recommendedName>
        <fullName evidence="9">Cytochrome P450</fullName>
    </recommendedName>
</protein>
<keyword evidence="4 6" id="KW-0479">Metal-binding</keyword>
<dbReference type="InterPro" id="IPR036396">
    <property type="entry name" value="Cyt_P450_sf"/>
</dbReference>
<dbReference type="PANTHER" id="PTHR24305:SF166">
    <property type="entry name" value="CYTOCHROME P450 12A4, MITOCHONDRIAL-RELATED"/>
    <property type="match status" value="1"/>
</dbReference>
<proteinExistence type="inferred from homology"/>
<organism evidence="7 8">
    <name type="scientific">Diaporthe australafricana</name>
    <dbReference type="NCBI Taxonomy" id="127596"/>
    <lineage>
        <taxon>Eukaryota</taxon>
        <taxon>Fungi</taxon>
        <taxon>Dikarya</taxon>
        <taxon>Ascomycota</taxon>
        <taxon>Pezizomycotina</taxon>
        <taxon>Sordariomycetes</taxon>
        <taxon>Sordariomycetidae</taxon>
        <taxon>Diaporthales</taxon>
        <taxon>Diaporthaceae</taxon>
        <taxon>Diaporthe</taxon>
    </lineage>
</organism>
<dbReference type="PANTHER" id="PTHR24305">
    <property type="entry name" value="CYTOCHROME P450"/>
    <property type="match status" value="1"/>
</dbReference>
<keyword evidence="6" id="KW-0503">Monooxygenase</keyword>
<keyword evidence="5 6" id="KW-0408">Iron</keyword>
<evidence type="ECO:0000256" key="3">
    <source>
        <dbReference type="ARBA" id="ARBA00022617"/>
    </source>
</evidence>
<accession>A0ABR3XC43</accession>
<evidence type="ECO:0000313" key="7">
    <source>
        <dbReference type="EMBL" id="KAL1873531.1"/>
    </source>
</evidence>
<dbReference type="InterPro" id="IPR017972">
    <property type="entry name" value="Cyt_P450_CS"/>
</dbReference>